<keyword evidence="1" id="KW-0472">Membrane</keyword>
<reference evidence="2" key="1">
    <citation type="submission" date="2020-07" db="EMBL/GenBank/DDBJ databases">
        <title>Huge and variable diversity of episymbiotic CPR bacteria and DPANN archaea in groundwater ecosystems.</title>
        <authorList>
            <person name="He C.Y."/>
            <person name="Keren R."/>
            <person name="Whittaker M."/>
            <person name="Farag I.F."/>
            <person name="Doudna J."/>
            <person name="Cate J.H.D."/>
            <person name="Banfield J.F."/>
        </authorList>
    </citation>
    <scope>NUCLEOTIDE SEQUENCE</scope>
    <source>
        <strain evidence="2">NC_groundwater_1296_Ag_S-0.2um_52_80</strain>
    </source>
</reference>
<dbReference type="Proteomes" id="UP000732298">
    <property type="component" value="Unassembled WGS sequence"/>
</dbReference>
<accession>A0A8T3YKL9</accession>
<feature type="transmembrane region" description="Helical" evidence="1">
    <location>
        <begin position="12"/>
        <end position="35"/>
    </location>
</feature>
<evidence type="ECO:0000256" key="1">
    <source>
        <dbReference type="SAM" id="Phobius"/>
    </source>
</evidence>
<organism evidence="2 3">
    <name type="scientific">Candidatus Iainarchaeum sp</name>
    <dbReference type="NCBI Taxonomy" id="3101447"/>
    <lineage>
        <taxon>Archaea</taxon>
        <taxon>Candidatus Iainarchaeota</taxon>
        <taxon>Candidatus Iainarchaeia</taxon>
        <taxon>Candidatus Iainarchaeales</taxon>
        <taxon>Candidatus Iainarchaeaceae</taxon>
        <taxon>Candidatus Iainarchaeum</taxon>
    </lineage>
</organism>
<protein>
    <submittedName>
        <fullName evidence="2">Class III signal peptide-containing protein</fullName>
    </submittedName>
</protein>
<comment type="caution">
    <text evidence="2">The sequence shown here is derived from an EMBL/GenBank/DDBJ whole genome shotgun (WGS) entry which is preliminary data.</text>
</comment>
<name>A0A8T3YKL9_9ARCH</name>
<dbReference type="Pfam" id="PF04021">
    <property type="entry name" value="Class_IIIsignal"/>
    <property type="match status" value="1"/>
</dbReference>
<evidence type="ECO:0000313" key="3">
    <source>
        <dbReference type="Proteomes" id="UP000732298"/>
    </source>
</evidence>
<evidence type="ECO:0000313" key="2">
    <source>
        <dbReference type="EMBL" id="MBI4210352.1"/>
    </source>
</evidence>
<keyword evidence="1" id="KW-1133">Transmembrane helix</keyword>
<dbReference type="EMBL" id="JACQPB010000032">
    <property type="protein sequence ID" value="MBI4210352.1"/>
    <property type="molecule type" value="Genomic_DNA"/>
</dbReference>
<keyword evidence="1" id="KW-0812">Transmembrane</keyword>
<gene>
    <name evidence="2" type="ORF">HY544_02490</name>
</gene>
<sequence>MPRRKPRGQGALEYLLLIGGAVIVGTIVVTLLLGASGSSQSQTLRDVNEIQVKTQEIAGGTGISILTNIGFEKGITPWNYWWTPQLVGTAYSGQYAAAIINSTNYCNSYIWQDIDSPTNMKYDISGYTKTINETGTSGIFISEGVGTGCTEWARMNSRDISGTNDWTYQSIMGWNSNSCTKVRFGFHVFQCNSSGQSYFDLLVAKKSG</sequence>
<dbReference type="Gene3D" id="2.60.120.260">
    <property type="entry name" value="Galactose-binding domain-like"/>
    <property type="match status" value="1"/>
</dbReference>
<proteinExistence type="predicted"/>
<dbReference type="AlphaFoldDB" id="A0A8T3YKL9"/>
<dbReference type="InterPro" id="IPR007166">
    <property type="entry name" value="Class3_signal_pept_motif"/>
</dbReference>